<organism evidence="1 2">
    <name type="scientific">Rhizobium leguminosarum</name>
    <dbReference type="NCBI Taxonomy" id="384"/>
    <lineage>
        <taxon>Bacteria</taxon>
        <taxon>Pseudomonadati</taxon>
        <taxon>Pseudomonadota</taxon>
        <taxon>Alphaproteobacteria</taxon>
        <taxon>Hyphomicrobiales</taxon>
        <taxon>Rhizobiaceae</taxon>
        <taxon>Rhizobium/Agrobacterium group</taxon>
        <taxon>Rhizobium</taxon>
    </lineage>
</organism>
<evidence type="ECO:0000313" key="1">
    <source>
        <dbReference type="EMBL" id="AUW45906.1"/>
    </source>
</evidence>
<sequence length="57" mass="6478">MPCLSHPSHWHLGPLVSRCSAGLFRVGLRRTKIFESDVMARYTTLLPDTTRLQTPIL</sequence>
<proteinExistence type="predicted"/>
<name>A0A2K9ZCD2_RHILE</name>
<dbReference type="Proteomes" id="UP000238523">
    <property type="component" value="Plasmid pRLN1"/>
</dbReference>
<protein>
    <submittedName>
        <fullName evidence="1">Uncharacterized protein</fullName>
    </submittedName>
</protein>
<geneLocation type="plasmid" evidence="2">
    <name>prln1</name>
</geneLocation>
<evidence type="ECO:0000313" key="2">
    <source>
        <dbReference type="Proteomes" id="UP000238523"/>
    </source>
</evidence>
<keyword evidence="1" id="KW-0614">Plasmid</keyword>
<dbReference type="EMBL" id="CP025013">
    <property type="protein sequence ID" value="AUW45906.1"/>
    <property type="molecule type" value="Genomic_DNA"/>
</dbReference>
<dbReference type="AlphaFoldDB" id="A0A2K9ZCD2"/>
<reference evidence="1 2" key="1">
    <citation type="submission" date="2017-11" db="EMBL/GenBank/DDBJ databases">
        <title>Complete genome of Rhizobium leguminosarum Norway, an ineffective micro-symbiont.</title>
        <authorList>
            <person name="Hoffrichter A."/>
            <person name="Liang J."/>
            <person name="Brachmann A."/>
            <person name="Marin M."/>
        </authorList>
    </citation>
    <scope>NUCLEOTIDE SEQUENCE [LARGE SCALE GENOMIC DNA]</scope>
    <source>
        <strain evidence="1 2">Norway</strain>
        <plasmid evidence="2">Plasmid prln1</plasmid>
    </source>
</reference>
<accession>A0A2K9ZCD2</accession>
<gene>
    <name evidence="1" type="ORF">CUJ84_pRLN1000445</name>
</gene>